<evidence type="ECO:0000259" key="4">
    <source>
        <dbReference type="PROSITE" id="PS50110"/>
    </source>
</evidence>
<keyword evidence="2" id="KW-0597">Phosphoprotein</keyword>
<dbReference type="SUPFAM" id="SSF52172">
    <property type="entry name" value="CheY-like"/>
    <property type="match status" value="1"/>
</dbReference>
<dbReference type="PROSITE" id="PS50043">
    <property type="entry name" value="HTH_LUXR_2"/>
    <property type="match status" value="1"/>
</dbReference>
<protein>
    <submittedName>
        <fullName evidence="5">Response regulator transcription factor</fullName>
    </submittedName>
</protein>
<dbReference type="SMART" id="SM00448">
    <property type="entry name" value="REC"/>
    <property type="match status" value="1"/>
</dbReference>
<dbReference type="InterPro" id="IPR001789">
    <property type="entry name" value="Sig_transdc_resp-reg_receiver"/>
</dbReference>
<dbReference type="InterPro" id="IPR016032">
    <property type="entry name" value="Sig_transdc_resp-reg_C-effctor"/>
</dbReference>
<dbReference type="InterPro" id="IPR036388">
    <property type="entry name" value="WH-like_DNA-bd_sf"/>
</dbReference>
<dbReference type="Proteomes" id="UP000715095">
    <property type="component" value="Unassembled WGS sequence"/>
</dbReference>
<dbReference type="Gene3D" id="1.10.10.10">
    <property type="entry name" value="Winged helix-like DNA-binding domain superfamily/Winged helix DNA-binding domain"/>
    <property type="match status" value="1"/>
</dbReference>
<dbReference type="InterPro" id="IPR039420">
    <property type="entry name" value="WalR-like"/>
</dbReference>
<sequence length="223" mass="24594">MATEFEPLIRIVDDDESFRESLRLFLCALNLPVADWPDAQSFLDAFDPERPGCVLLDIRMPGMTGIECQRRLEDVAERIPVIFLTGHGNVTTAVHAMKSGAFDFIEKEGDPMVLVETVERACEKSVSAFHALNADRMQQAKFDALSAREKEVLRMAANGLSNKDMGERLGLSPETVKMHRANAFGKIGVRSALEAYQWLENVPQPLSGKAVKAQNESDGKGSA</sequence>
<dbReference type="PANTHER" id="PTHR43214">
    <property type="entry name" value="TWO-COMPONENT RESPONSE REGULATOR"/>
    <property type="match status" value="1"/>
</dbReference>
<dbReference type="RefSeq" id="WP_205103112.1">
    <property type="nucleotide sequence ID" value="NZ_JACJJC010000011.1"/>
</dbReference>
<evidence type="ECO:0000256" key="2">
    <source>
        <dbReference type="PROSITE-ProRule" id="PRU00169"/>
    </source>
</evidence>
<organism evidence="5 6">
    <name type="scientific">Sutterella massiliensis</name>
    <dbReference type="NCBI Taxonomy" id="1816689"/>
    <lineage>
        <taxon>Bacteria</taxon>
        <taxon>Pseudomonadati</taxon>
        <taxon>Pseudomonadota</taxon>
        <taxon>Betaproteobacteria</taxon>
        <taxon>Burkholderiales</taxon>
        <taxon>Sutterellaceae</taxon>
        <taxon>Sutterella</taxon>
    </lineage>
</organism>
<name>A0ABS2DSV7_9BURK</name>
<feature type="modified residue" description="4-aspartylphosphate" evidence="2">
    <location>
        <position position="57"/>
    </location>
</feature>
<evidence type="ECO:0000313" key="6">
    <source>
        <dbReference type="Proteomes" id="UP000715095"/>
    </source>
</evidence>
<dbReference type="Pfam" id="PF00196">
    <property type="entry name" value="GerE"/>
    <property type="match status" value="1"/>
</dbReference>
<dbReference type="PANTHER" id="PTHR43214:SF44">
    <property type="entry name" value="TWO-COMPONENT RESPONSE REGULATOR"/>
    <property type="match status" value="1"/>
</dbReference>
<dbReference type="CDD" id="cd06170">
    <property type="entry name" value="LuxR_C_like"/>
    <property type="match status" value="1"/>
</dbReference>
<dbReference type="InterPro" id="IPR000792">
    <property type="entry name" value="Tscrpt_reg_LuxR_C"/>
</dbReference>
<dbReference type="PROSITE" id="PS50110">
    <property type="entry name" value="RESPONSE_REGULATORY"/>
    <property type="match status" value="1"/>
</dbReference>
<dbReference type="Gene3D" id="3.40.50.2300">
    <property type="match status" value="1"/>
</dbReference>
<proteinExistence type="predicted"/>
<dbReference type="EMBL" id="JACJJC010000011">
    <property type="protein sequence ID" value="MBM6704379.1"/>
    <property type="molecule type" value="Genomic_DNA"/>
</dbReference>
<accession>A0ABS2DSV7</accession>
<gene>
    <name evidence="5" type="ORF">H6A60_07775</name>
</gene>
<keyword evidence="1" id="KW-0238">DNA-binding</keyword>
<dbReference type="PRINTS" id="PR00038">
    <property type="entry name" value="HTHLUXR"/>
</dbReference>
<feature type="domain" description="Response regulatory" evidence="4">
    <location>
        <begin position="8"/>
        <end position="122"/>
    </location>
</feature>
<dbReference type="SUPFAM" id="SSF46894">
    <property type="entry name" value="C-terminal effector domain of the bipartite response regulators"/>
    <property type="match status" value="1"/>
</dbReference>
<evidence type="ECO:0000313" key="5">
    <source>
        <dbReference type="EMBL" id="MBM6704379.1"/>
    </source>
</evidence>
<evidence type="ECO:0000256" key="1">
    <source>
        <dbReference type="ARBA" id="ARBA00023125"/>
    </source>
</evidence>
<reference evidence="5 6" key="1">
    <citation type="journal article" date="2021" name="Sci. Rep.">
        <title>The distribution of antibiotic resistance genes in chicken gut microbiota commensals.</title>
        <authorList>
            <person name="Juricova H."/>
            <person name="Matiasovicova J."/>
            <person name="Kubasova T."/>
            <person name="Cejkova D."/>
            <person name="Rychlik I."/>
        </authorList>
    </citation>
    <scope>NUCLEOTIDE SEQUENCE [LARGE SCALE GENOMIC DNA]</scope>
    <source>
        <strain evidence="5 6">An829</strain>
    </source>
</reference>
<feature type="domain" description="HTH luxR-type" evidence="3">
    <location>
        <begin position="138"/>
        <end position="203"/>
    </location>
</feature>
<evidence type="ECO:0000259" key="3">
    <source>
        <dbReference type="PROSITE" id="PS50043"/>
    </source>
</evidence>
<keyword evidence="6" id="KW-1185">Reference proteome</keyword>
<comment type="caution">
    <text evidence="5">The sequence shown here is derived from an EMBL/GenBank/DDBJ whole genome shotgun (WGS) entry which is preliminary data.</text>
</comment>
<dbReference type="InterPro" id="IPR011006">
    <property type="entry name" value="CheY-like_superfamily"/>
</dbReference>
<dbReference type="Pfam" id="PF00072">
    <property type="entry name" value="Response_reg"/>
    <property type="match status" value="1"/>
</dbReference>
<dbReference type="SMART" id="SM00421">
    <property type="entry name" value="HTH_LUXR"/>
    <property type="match status" value="1"/>
</dbReference>